<feature type="transmembrane region" description="Helical" evidence="8">
    <location>
        <begin position="376"/>
        <end position="396"/>
    </location>
</feature>
<keyword evidence="5 8" id="KW-1133">Transmembrane helix</keyword>
<evidence type="ECO:0000256" key="6">
    <source>
        <dbReference type="ARBA" id="ARBA00023136"/>
    </source>
</evidence>
<protein>
    <submittedName>
        <fullName evidence="12">Iron reductase domain protein</fullName>
    </submittedName>
</protein>
<dbReference type="AlphaFoldDB" id="A0A8E2EGZ5"/>
<dbReference type="Proteomes" id="UP000250266">
    <property type="component" value="Unassembled WGS sequence"/>
</dbReference>
<keyword evidence="9" id="KW-0732">Signal</keyword>
<evidence type="ECO:0000259" key="10">
    <source>
        <dbReference type="SMART" id="SM00664"/>
    </source>
</evidence>
<feature type="chain" id="PRO_5034122419" evidence="9">
    <location>
        <begin position="25"/>
        <end position="472"/>
    </location>
</feature>
<dbReference type="InterPro" id="IPR015920">
    <property type="entry name" value="Cellobiose_DH-like_cyt"/>
</dbReference>
<evidence type="ECO:0000256" key="4">
    <source>
        <dbReference type="ARBA" id="ARBA00022982"/>
    </source>
</evidence>
<keyword evidence="6 8" id="KW-0472">Membrane</keyword>
<feature type="transmembrane region" description="Helical" evidence="8">
    <location>
        <begin position="350"/>
        <end position="370"/>
    </location>
</feature>
<proteinExistence type="predicted"/>
<feature type="transmembrane region" description="Helical" evidence="8">
    <location>
        <begin position="246"/>
        <end position="269"/>
    </location>
</feature>
<evidence type="ECO:0000313" key="12">
    <source>
        <dbReference type="EMBL" id="OCK83383.1"/>
    </source>
</evidence>
<keyword evidence="3 8" id="KW-0812">Transmembrane</keyword>
<accession>A0A8E2EGZ5</accession>
<feature type="transmembrane region" description="Helical" evidence="8">
    <location>
        <begin position="312"/>
        <end position="330"/>
    </location>
</feature>
<dbReference type="Pfam" id="PF03188">
    <property type="entry name" value="Cytochrom_B561"/>
    <property type="match status" value="1"/>
</dbReference>
<comment type="subcellular location">
    <subcellularLocation>
        <location evidence="1">Membrane</location>
    </subcellularLocation>
</comment>
<feature type="transmembrane region" description="Helical" evidence="8">
    <location>
        <begin position="281"/>
        <end position="300"/>
    </location>
</feature>
<dbReference type="Gene3D" id="2.60.40.1210">
    <property type="entry name" value="Cellobiose dehydrogenase, cytochrome domain"/>
    <property type="match status" value="1"/>
</dbReference>
<keyword evidence="4" id="KW-0249">Electron transport</keyword>
<keyword evidence="13" id="KW-1185">Reference proteome</keyword>
<organism evidence="12 13">
    <name type="scientific">Lepidopterella palustris CBS 459.81</name>
    <dbReference type="NCBI Taxonomy" id="1314670"/>
    <lineage>
        <taxon>Eukaryota</taxon>
        <taxon>Fungi</taxon>
        <taxon>Dikarya</taxon>
        <taxon>Ascomycota</taxon>
        <taxon>Pezizomycotina</taxon>
        <taxon>Dothideomycetes</taxon>
        <taxon>Pleosporomycetidae</taxon>
        <taxon>Mytilinidiales</taxon>
        <taxon>Argynnaceae</taxon>
        <taxon>Lepidopterella</taxon>
    </lineage>
</organism>
<reference evidence="12 13" key="1">
    <citation type="journal article" date="2016" name="Nat. Commun.">
        <title>Ectomycorrhizal ecology is imprinted in the genome of the dominant symbiotic fungus Cenococcum geophilum.</title>
        <authorList>
            <consortium name="DOE Joint Genome Institute"/>
            <person name="Peter M."/>
            <person name="Kohler A."/>
            <person name="Ohm R.A."/>
            <person name="Kuo A."/>
            <person name="Krutzmann J."/>
            <person name="Morin E."/>
            <person name="Arend M."/>
            <person name="Barry K.W."/>
            <person name="Binder M."/>
            <person name="Choi C."/>
            <person name="Clum A."/>
            <person name="Copeland A."/>
            <person name="Grisel N."/>
            <person name="Haridas S."/>
            <person name="Kipfer T."/>
            <person name="LaButti K."/>
            <person name="Lindquist E."/>
            <person name="Lipzen A."/>
            <person name="Maire R."/>
            <person name="Meier B."/>
            <person name="Mihaltcheva S."/>
            <person name="Molinier V."/>
            <person name="Murat C."/>
            <person name="Poggeler S."/>
            <person name="Quandt C.A."/>
            <person name="Sperisen C."/>
            <person name="Tritt A."/>
            <person name="Tisserant E."/>
            <person name="Crous P.W."/>
            <person name="Henrissat B."/>
            <person name="Nehls U."/>
            <person name="Egli S."/>
            <person name="Spatafora J.W."/>
            <person name="Grigoriev I.V."/>
            <person name="Martin F.M."/>
        </authorList>
    </citation>
    <scope>NUCLEOTIDE SEQUENCE [LARGE SCALE GENOMIC DNA]</scope>
    <source>
        <strain evidence="12 13">CBS 459.81</strain>
    </source>
</reference>
<dbReference type="Gene3D" id="1.20.120.1770">
    <property type="match status" value="1"/>
</dbReference>
<dbReference type="CDD" id="cd09630">
    <property type="entry name" value="CDH_like_cytochrome"/>
    <property type="match status" value="1"/>
</dbReference>
<dbReference type="PANTHER" id="PTHR47797:SF1">
    <property type="entry name" value="CYTOCHROME B561 DOMAIN-CONTAINING PROTEIN-RELATED"/>
    <property type="match status" value="1"/>
</dbReference>
<dbReference type="PANTHER" id="PTHR47797">
    <property type="entry name" value="DEHYDROGENASE, PUTATIVE (AFU_ORTHOLOGUE AFUA_8G05805)-RELATED"/>
    <property type="match status" value="1"/>
</dbReference>
<name>A0A8E2EGZ5_9PEZI</name>
<dbReference type="InterPro" id="IPR006593">
    <property type="entry name" value="Cyt_b561/ferric_Rdtase_TM"/>
</dbReference>
<dbReference type="SMART" id="SM00665">
    <property type="entry name" value="B561"/>
    <property type="match status" value="1"/>
</dbReference>
<evidence type="ECO:0000313" key="13">
    <source>
        <dbReference type="Proteomes" id="UP000250266"/>
    </source>
</evidence>
<evidence type="ECO:0000256" key="9">
    <source>
        <dbReference type="SAM" id="SignalP"/>
    </source>
</evidence>
<keyword evidence="2" id="KW-0813">Transport</keyword>
<feature type="domain" description="DOMON" evidence="10">
    <location>
        <begin position="77"/>
        <end position="176"/>
    </location>
</feature>
<feature type="signal peptide" evidence="9">
    <location>
        <begin position="1"/>
        <end position="24"/>
    </location>
</feature>
<gene>
    <name evidence="12" type="ORF">K432DRAFT_402069</name>
</gene>
<dbReference type="SMART" id="SM00664">
    <property type="entry name" value="DoH"/>
    <property type="match status" value="1"/>
</dbReference>
<evidence type="ECO:0000256" key="7">
    <source>
        <dbReference type="SAM" id="MobiDB-lite"/>
    </source>
</evidence>
<dbReference type="Pfam" id="PF16010">
    <property type="entry name" value="CDH-cyt"/>
    <property type="match status" value="1"/>
</dbReference>
<evidence type="ECO:0000256" key="8">
    <source>
        <dbReference type="SAM" id="Phobius"/>
    </source>
</evidence>
<feature type="region of interest" description="Disordered" evidence="7">
    <location>
        <begin position="452"/>
        <end position="472"/>
    </location>
</feature>
<evidence type="ECO:0000256" key="5">
    <source>
        <dbReference type="ARBA" id="ARBA00022989"/>
    </source>
</evidence>
<dbReference type="EMBL" id="KV744862">
    <property type="protein sequence ID" value="OCK83383.1"/>
    <property type="molecule type" value="Genomic_DNA"/>
</dbReference>
<evidence type="ECO:0000256" key="2">
    <source>
        <dbReference type="ARBA" id="ARBA00022448"/>
    </source>
</evidence>
<feature type="domain" description="Cytochrome b561" evidence="11">
    <location>
        <begin position="246"/>
        <end position="367"/>
    </location>
</feature>
<evidence type="ECO:0000256" key="1">
    <source>
        <dbReference type="ARBA" id="ARBA00004370"/>
    </source>
</evidence>
<dbReference type="CDD" id="cd08760">
    <property type="entry name" value="Cyt_b561_FRRS1_like"/>
    <property type="match status" value="1"/>
</dbReference>
<evidence type="ECO:0000256" key="3">
    <source>
        <dbReference type="ARBA" id="ARBA00022692"/>
    </source>
</evidence>
<dbReference type="SUPFAM" id="SSF49344">
    <property type="entry name" value="CBD9-like"/>
    <property type="match status" value="1"/>
</dbReference>
<dbReference type="GO" id="GO:0016020">
    <property type="term" value="C:membrane"/>
    <property type="evidence" value="ECO:0007669"/>
    <property type="project" value="UniProtKB-SubCell"/>
</dbReference>
<dbReference type="OrthoDB" id="19261at2759"/>
<dbReference type="InterPro" id="IPR005018">
    <property type="entry name" value="DOMON_domain"/>
</dbReference>
<evidence type="ECO:0000259" key="11">
    <source>
        <dbReference type="SMART" id="SM00665"/>
    </source>
</evidence>
<sequence length="472" mass="50802">MFSRRSPLGFLIALLAAFVSLGAASLSPEPLTERDTTSTASTFVYPTDSGNLTFALTAVKSNGDLYFHMEAPAGNSWVAIGTGDSMSGSVMFLIYASSDGKGVTLSPRYSSDEVEPSYNSKLNCQLANGTGIINGIINYNKSDIYVVNGHCSNIPSVYPKALDFGNTQQKFIFAVGPSDHTIHSNDLNAGIRRHTEYGTFQMDMTKATVQNADDVTVPTGPAAWQNSANSKLVGHPTNDHDWTGPIHALAMCGAFVIMFPAGVIILRVMEKVKLHAGMQGLATLVALIGVGIGVYLSRMYNHSKNISSAHQIVGLVLLFACFAQFALGYFHHRIYKQQQRSTIMGKIHRYAGPVILILGALNGFLGFSFSDNSKANIFYAVIIVVVFGLVGGLLFWKARRKARQAKASFAGMGGPFDNPPRGYQGAYDVTPPQGSGYSTPYDPSRSNIALGNMPSHGPPGYNETPTYPRPMV</sequence>